<dbReference type="EMBL" id="CAJNOK010019671">
    <property type="protein sequence ID" value="CAF1303751.1"/>
    <property type="molecule type" value="Genomic_DNA"/>
</dbReference>
<organism evidence="2 5">
    <name type="scientific">Didymodactylos carnosus</name>
    <dbReference type="NCBI Taxonomy" id="1234261"/>
    <lineage>
        <taxon>Eukaryota</taxon>
        <taxon>Metazoa</taxon>
        <taxon>Spiralia</taxon>
        <taxon>Gnathifera</taxon>
        <taxon>Rotifera</taxon>
        <taxon>Eurotatoria</taxon>
        <taxon>Bdelloidea</taxon>
        <taxon>Philodinida</taxon>
        <taxon>Philodinidae</taxon>
        <taxon>Didymodactylos</taxon>
    </lineage>
</organism>
<dbReference type="EMBL" id="CAJOBA010041253">
    <property type="protein sequence ID" value="CAF4110470.1"/>
    <property type="molecule type" value="Genomic_DNA"/>
</dbReference>
<comment type="caution">
    <text evidence="2">The sequence shown here is derived from an EMBL/GenBank/DDBJ whole genome shotgun (WGS) entry which is preliminary data.</text>
</comment>
<evidence type="ECO:0000313" key="3">
    <source>
        <dbReference type="EMBL" id="CAF4110470.1"/>
    </source>
</evidence>
<gene>
    <name evidence="2" type="ORF">GPM918_LOCUS31613</name>
    <name evidence="1" type="ORF">OVA965_LOCUS28657</name>
    <name evidence="4" type="ORF">SRO942_LOCUS32263</name>
    <name evidence="3" type="ORF">TMI583_LOCUS29415</name>
</gene>
<evidence type="ECO:0000313" key="5">
    <source>
        <dbReference type="Proteomes" id="UP000663829"/>
    </source>
</evidence>
<dbReference type="EMBL" id="CAJOBC010072766">
    <property type="protein sequence ID" value="CAF4248189.1"/>
    <property type="molecule type" value="Genomic_DNA"/>
</dbReference>
<dbReference type="EMBL" id="CAJNOQ010015662">
    <property type="protein sequence ID" value="CAF1365925.1"/>
    <property type="molecule type" value="Genomic_DNA"/>
</dbReference>
<dbReference type="Proteomes" id="UP000663829">
    <property type="component" value="Unassembled WGS sequence"/>
</dbReference>
<evidence type="ECO:0000313" key="1">
    <source>
        <dbReference type="EMBL" id="CAF1303751.1"/>
    </source>
</evidence>
<accession>A0A815IH76</accession>
<dbReference type="Proteomes" id="UP000682733">
    <property type="component" value="Unassembled WGS sequence"/>
</dbReference>
<protein>
    <submittedName>
        <fullName evidence="2">Uncharacterized protein</fullName>
    </submittedName>
</protein>
<sequence>MDVDLINIIMRWKSAESHRVSEAHLPQLIPLKYIDRVYMPKNVFAVLPTKTREYAQELFKNLLRITKHTVD</sequence>
<name>A0A815IH76_9BILA</name>
<proteinExistence type="predicted"/>
<dbReference type="Proteomes" id="UP000677228">
    <property type="component" value="Unassembled WGS sequence"/>
</dbReference>
<evidence type="ECO:0000313" key="4">
    <source>
        <dbReference type="EMBL" id="CAF4248189.1"/>
    </source>
</evidence>
<evidence type="ECO:0000313" key="2">
    <source>
        <dbReference type="EMBL" id="CAF1365925.1"/>
    </source>
</evidence>
<dbReference type="OrthoDB" id="9977239at2759"/>
<keyword evidence="5" id="KW-1185">Reference proteome</keyword>
<dbReference type="AlphaFoldDB" id="A0A815IH76"/>
<reference evidence="2" key="1">
    <citation type="submission" date="2021-02" db="EMBL/GenBank/DDBJ databases">
        <authorList>
            <person name="Nowell W R."/>
        </authorList>
    </citation>
    <scope>NUCLEOTIDE SEQUENCE</scope>
</reference>
<dbReference type="Proteomes" id="UP000681722">
    <property type="component" value="Unassembled WGS sequence"/>
</dbReference>